<dbReference type="NCBIfam" id="TIGR00560">
    <property type="entry name" value="pgsA"/>
    <property type="match status" value="1"/>
</dbReference>
<evidence type="ECO:0000313" key="19">
    <source>
        <dbReference type="Proteomes" id="UP000198771"/>
    </source>
</evidence>
<keyword evidence="9 17" id="KW-1133">Transmembrane helix</keyword>
<dbReference type="Gene3D" id="1.20.120.1760">
    <property type="match status" value="1"/>
</dbReference>
<proteinExistence type="inferred from homology"/>
<dbReference type="AlphaFoldDB" id="A0A1G6BK92"/>
<dbReference type="GO" id="GO:0016020">
    <property type="term" value="C:membrane"/>
    <property type="evidence" value="ECO:0007669"/>
    <property type="project" value="UniProtKB-SubCell"/>
</dbReference>
<dbReference type="InterPro" id="IPR043130">
    <property type="entry name" value="CDP-OH_PTrfase_TM_dom"/>
</dbReference>
<evidence type="ECO:0000256" key="7">
    <source>
        <dbReference type="ARBA" id="ARBA00022679"/>
    </source>
</evidence>
<keyword evidence="13" id="KW-1208">Phospholipid metabolism</keyword>
<evidence type="ECO:0000256" key="6">
    <source>
        <dbReference type="ARBA" id="ARBA00022516"/>
    </source>
</evidence>
<evidence type="ECO:0000256" key="15">
    <source>
        <dbReference type="NCBIfam" id="TIGR00560"/>
    </source>
</evidence>
<dbReference type="GO" id="GO:0008444">
    <property type="term" value="F:CDP-diacylglycerol-glycerol-3-phosphate 3-phosphatidyltransferase activity"/>
    <property type="evidence" value="ECO:0007669"/>
    <property type="project" value="UniProtKB-UniRule"/>
</dbReference>
<dbReference type="PIRSF" id="PIRSF000847">
    <property type="entry name" value="Phos_ph_gly_syn"/>
    <property type="match status" value="1"/>
</dbReference>
<evidence type="ECO:0000313" key="18">
    <source>
        <dbReference type="EMBL" id="SDB21031.1"/>
    </source>
</evidence>
<evidence type="ECO:0000256" key="9">
    <source>
        <dbReference type="ARBA" id="ARBA00022989"/>
    </source>
</evidence>
<feature type="transmembrane region" description="Helical" evidence="17">
    <location>
        <begin position="6"/>
        <end position="25"/>
    </location>
</feature>
<evidence type="ECO:0000256" key="4">
    <source>
        <dbReference type="ARBA" id="ARBA00013170"/>
    </source>
</evidence>
<accession>A0A1G6BK92</accession>
<dbReference type="Pfam" id="PF01066">
    <property type="entry name" value="CDP-OH_P_transf"/>
    <property type="match status" value="1"/>
</dbReference>
<comment type="similarity">
    <text evidence="3 16">Belongs to the CDP-alcohol phosphatidyltransferase class-I family.</text>
</comment>
<evidence type="ECO:0000256" key="17">
    <source>
        <dbReference type="SAM" id="Phobius"/>
    </source>
</evidence>
<feature type="transmembrane region" description="Helical" evidence="17">
    <location>
        <begin position="126"/>
        <end position="143"/>
    </location>
</feature>
<sequence>MLNPANKVTLARIIAVPFLVLLLHFPSKPLNAVAMIVFILVALTDLADGIIARRWNFVSNLGKFLDPLADKLLISSVLIMLVSLGWVQAWMAIVIIARELTVTGLRAIAADQGHVIAADSFGKFKAVIQVVALCPLILHYPWWGIDPQPIGLLLLYLALILTVISGTKYIYQFFRQINRE</sequence>
<evidence type="ECO:0000256" key="2">
    <source>
        <dbReference type="ARBA" id="ARBA00005042"/>
    </source>
</evidence>
<keyword evidence="10" id="KW-0443">Lipid metabolism</keyword>
<dbReference type="Proteomes" id="UP000198771">
    <property type="component" value="Unassembled WGS sequence"/>
</dbReference>
<evidence type="ECO:0000256" key="11">
    <source>
        <dbReference type="ARBA" id="ARBA00023136"/>
    </source>
</evidence>
<dbReference type="OrthoDB" id="9796672at2"/>
<dbReference type="PANTHER" id="PTHR14269">
    <property type="entry name" value="CDP-DIACYLGLYCEROL--GLYCEROL-3-PHOSPHATE 3-PHOSPHATIDYLTRANSFERASE-RELATED"/>
    <property type="match status" value="1"/>
</dbReference>
<dbReference type="RefSeq" id="WP_092118079.1">
    <property type="nucleotide sequence ID" value="NZ_FMXO01000005.1"/>
</dbReference>
<comment type="catalytic activity">
    <reaction evidence="14">
        <text>a CDP-1,2-diacyl-sn-glycerol + sn-glycerol 3-phosphate = a 1,2-diacyl-sn-glycero-3-phospho-(1'-sn-glycero-3'-phosphate) + CMP + H(+)</text>
        <dbReference type="Rhea" id="RHEA:12593"/>
        <dbReference type="ChEBI" id="CHEBI:15378"/>
        <dbReference type="ChEBI" id="CHEBI:57597"/>
        <dbReference type="ChEBI" id="CHEBI:58332"/>
        <dbReference type="ChEBI" id="CHEBI:60110"/>
        <dbReference type="ChEBI" id="CHEBI:60377"/>
        <dbReference type="EC" id="2.7.8.5"/>
    </reaction>
</comment>
<evidence type="ECO:0000256" key="8">
    <source>
        <dbReference type="ARBA" id="ARBA00022692"/>
    </source>
</evidence>
<keyword evidence="7 16" id="KW-0808">Transferase</keyword>
<comment type="pathway">
    <text evidence="2">Phospholipid metabolism; phosphatidylglycerol biosynthesis; phosphatidylglycerol from CDP-diacylglycerol: step 1/2.</text>
</comment>
<dbReference type="STRING" id="617002.SAMN05660653_01005"/>
<evidence type="ECO:0000256" key="16">
    <source>
        <dbReference type="RuleBase" id="RU003750"/>
    </source>
</evidence>
<evidence type="ECO:0000256" key="5">
    <source>
        <dbReference type="ARBA" id="ARBA00014944"/>
    </source>
</evidence>
<dbReference type="GO" id="GO:0046474">
    <property type="term" value="P:glycerophospholipid biosynthetic process"/>
    <property type="evidence" value="ECO:0007669"/>
    <property type="project" value="TreeGrafter"/>
</dbReference>
<dbReference type="EC" id="2.7.8.5" evidence="4 15"/>
<dbReference type="InterPro" id="IPR000462">
    <property type="entry name" value="CDP-OH_P_trans"/>
</dbReference>
<evidence type="ECO:0000256" key="1">
    <source>
        <dbReference type="ARBA" id="ARBA00004141"/>
    </source>
</evidence>
<feature type="transmembrane region" description="Helical" evidence="17">
    <location>
        <begin position="149"/>
        <end position="171"/>
    </location>
</feature>
<name>A0A1G6BK92_9BACT</name>
<gene>
    <name evidence="18" type="ORF">SAMN05660653_01005</name>
</gene>
<keyword evidence="8 17" id="KW-0812">Transmembrane</keyword>
<dbReference type="PROSITE" id="PS00379">
    <property type="entry name" value="CDP_ALCOHOL_P_TRANSF"/>
    <property type="match status" value="1"/>
</dbReference>
<dbReference type="InterPro" id="IPR050324">
    <property type="entry name" value="CDP-alcohol_PTase-I"/>
</dbReference>
<dbReference type="InterPro" id="IPR004570">
    <property type="entry name" value="Phosphatidylglycerol_P_synth"/>
</dbReference>
<keyword evidence="12" id="KW-0594">Phospholipid biosynthesis</keyword>
<organism evidence="18 19">
    <name type="scientific">Desulfonatronum thiosulfatophilum</name>
    <dbReference type="NCBI Taxonomy" id="617002"/>
    <lineage>
        <taxon>Bacteria</taxon>
        <taxon>Pseudomonadati</taxon>
        <taxon>Thermodesulfobacteriota</taxon>
        <taxon>Desulfovibrionia</taxon>
        <taxon>Desulfovibrionales</taxon>
        <taxon>Desulfonatronaceae</taxon>
        <taxon>Desulfonatronum</taxon>
    </lineage>
</organism>
<feature type="transmembrane region" description="Helical" evidence="17">
    <location>
        <begin position="72"/>
        <end position="97"/>
    </location>
</feature>
<dbReference type="EMBL" id="FMXO01000005">
    <property type="protein sequence ID" value="SDB21031.1"/>
    <property type="molecule type" value="Genomic_DNA"/>
</dbReference>
<keyword evidence="19" id="KW-1185">Reference proteome</keyword>
<evidence type="ECO:0000256" key="3">
    <source>
        <dbReference type="ARBA" id="ARBA00010441"/>
    </source>
</evidence>
<protein>
    <recommendedName>
        <fullName evidence="5 15">CDP-diacylglycerol--glycerol-3-phosphate 3-phosphatidyltransferase</fullName>
        <ecNumber evidence="4 15">2.7.8.5</ecNumber>
    </recommendedName>
</protein>
<evidence type="ECO:0000256" key="12">
    <source>
        <dbReference type="ARBA" id="ARBA00023209"/>
    </source>
</evidence>
<evidence type="ECO:0000256" key="10">
    <source>
        <dbReference type="ARBA" id="ARBA00023098"/>
    </source>
</evidence>
<evidence type="ECO:0000256" key="14">
    <source>
        <dbReference type="ARBA" id="ARBA00048586"/>
    </source>
</evidence>
<reference evidence="18 19" key="1">
    <citation type="submission" date="2016-10" db="EMBL/GenBank/DDBJ databases">
        <authorList>
            <person name="de Groot N.N."/>
        </authorList>
    </citation>
    <scope>NUCLEOTIDE SEQUENCE [LARGE SCALE GENOMIC DNA]</scope>
    <source>
        <strain evidence="18 19">ASO4-2</strain>
    </source>
</reference>
<keyword evidence="11 17" id="KW-0472">Membrane</keyword>
<evidence type="ECO:0000256" key="13">
    <source>
        <dbReference type="ARBA" id="ARBA00023264"/>
    </source>
</evidence>
<comment type="subcellular location">
    <subcellularLocation>
        <location evidence="1">Membrane</location>
        <topology evidence="1">Multi-pass membrane protein</topology>
    </subcellularLocation>
</comment>
<dbReference type="InterPro" id="IPR048254">
    <property type="entry name" value="CDP_ALCOHOL_P_TRANSF_CS"/>
</dbReference>
<feature type="transmembrane region" description="Helical" evidence="17">
    <location>
        <begin position="32"/>
        <end position="52"/>
    </location>
</feature>
<dbReference type="PANTHER" id="PTHR14269:SF62">
    <property type="entry name" value="CDP-DIACYLGLYCEROL--GLYCEROL-3-PHOSPHATE 3-PHOSPHATIDYLTRANSFERASE 1, CHLOROPLASTIC"/>
    <property type="match status" value="1"/>
</dbReference>
<keyword evidence="6" id="KW-0444">Lipid biosynthesis</keyword>